<gene>
    <name evidence="1" type="ORF">AVEN_152761_1</name>
</gene>
<comment type="caution">
    <text evidence="1">The sequence shown here is derived from an EMBL/GenBank/DDBJ whole genome shotgun (WGS) entry which is preliminary data.</text>
</comment>
<organism evidence="1 2">
    <name type="scientific">Araneus ventricosus</name>
    <name type="common">Orbweaver spider</name>
    <name type="synonym">Epeira ventricosa</name>
    <dbReference type="NCBI Taxonomy" id="182803"/>
    <lineage>
        <taxon>Eukaryota</taxon>
        <taxon>Metazoa</taxon>
        <taxon>Ecdysozoa</taxon>
        <taxon>Arthropoda</taxon>
        <taxon>Chelicerata</taxon>
        <taxon>Arachnida</taxon>
        <taxon>Araneae</taxon>
        <taxon>Araneomorphae</taxon>
        <taxon>Entelegynae</taxon>
        <taxon>Araneoidea</taxon>
        <taxon>Araneidae</taxon>
        <taxon>Araneus</taxon>
    </lineage>
</organism>
<protein>
    <submittedName>
        <fullName evidence="1">Uncharacterized protein</fullName>
    </submittedName>
</protein>
<keyword evidence="2" id="KW-1185">Reference proteome</keyword>
<name>A0A4Y2KXS6_ARAVE</name>
<evidence type="ECO:0000313" key="1">
    <source>
        <dbReference type="EMBL" id="GBN06870.1"/>
    </source>
</evidence>
<accession>A0A4Y2KXS6</accession>
<sequence>MCYTIVHYGEKHPCFYYKNHETVYTIPQLDESEEMDTKRVETKEEHTGDSNDNYEDIWAAAQQNGNGESYKTNALYTENTEQISLMPASMRRNDCSWFAVTPNNTPYDISHDASHFDSICSVRERDVNSKENASFQALSESFEPHAISESGFRRTHKTKFSIPPDIFMSKINVDQRFPHCVMQNLVKNGKPCQMRAIGVLLLMKKSVFLNLKKTSP</sequence>
<reference evidence="1 2" key="1">
    <citation type="journal article" date="2019" name="Sci. Rep.">
        <title>Orb-weaving spider Araneus ventricosus genome elucidates the spidroin gene catalogue.</title>
        <authorList>
            <person name="Kono N."/>
            <person name="Nakamura H."/>
            <person name="Ohtoshi R."/>
            <person name="Moran D.A.P."/>
            <person name="Shinohara A."/>
            <person name="Yoshida Y."/>
            <person name="Fujiwara M."/>
            <person name="Mori M."/>
            <person name="Tomita M."/>
            <person name="Arakawa K."/>
        </authorList>
    </citation>
    <scope>NUCLEOTIDE SEQUENCE [LARGE SCALE GENOMIC DNA]</scope>
</reference>
<evidence type="ECO:0000313" key="2">
    <source>
        <dbReference type="Proteomes" id="UP000499080"/>
    </source>
</evidence>
<dbReference type="EMBL" id="BGPR01005106">
    <property type="protein sequence ID" value="GBN06870.1"/>
    <property type="molecule type" value="Genomic_DNA"/>
</dbReference>
<dbReference type="AlphaFoldDB" id="A0A4Y2KXS6"/>
<proteinExistence type="predicted"/>
<dbReference type="Proteomes" id="UP000499080">
    <property type="component" value="Unassembled WGS sequence"/>
</dbReference>